<evidence type="ECO:0000259" key="2">
    <source>
        <dbReference type="Pfam" id="PF03109"/>
    </source>
</evidence>
<geneLocation type="mitochondrion" evidence="3"/>
<dbReference type="AlphaFoldDB" id="A0A3P3YNQ2"/>
<keyword evidence="1" id="KW-0472">Membrane</keyword>
<evidence type="ECO:0000313" key="4">
    <source>
        <dbReference type="Proteomes" id="UP000290189"/>
    </source>
</evidence>
<keyword evidence="3" id="KW-0496">Mitochondrion</keyword>
<dbReference type="SUPFAM" id="SSF56112">
    <property type="entry name" value="Protein kinase-like (PK-like)"/>
    <property type="match status" value="1"/>
</dbReference>
<dbReference type="Pfam" id="PF03109">
    <property type="entry name" value="ABC1"/>
    <property type="match status" value="1"/>
</dbReference>
<name>A0A3P3YNQ2_PLABS</name>
<dbReference type="Proteomes" id="UP000290189">
    <property type="component" value="Unassembled WGS sequence"/>
</dbReference>
<keyword evidence="1" id="KW-0812">Transmembrane</keyword>
<feature type="domain" description="ABC1 atypical kinase-like" evidence="2">
    <location>
        <begin position="639"/>
        <end position="900"/>
    </location>
</feature>
<keyword evidence="1" id="KW-1133">Transmembrane helix</keyword>
<reference evidence="3 4" key="1">
    <citation type="submission" date="2018-03" db="EMBL/GenBank/DDBJ databases">
        <authorList>
            <person name="Fogelqvist J."/>
        </authorList>
    </citation>
    <scope>NUCLEOTIDE SEQUENCE [LARGE SCALE GENOMIC DNA]</scope>
</reference>
<gene>
    <name evidence="3" type="ORF">PLBR_LOCUS8914</name>
</gene>
<organism evidence="3 4">
    <name type="scientific">Plasmodiophora brassicae</name>
    <name type="common">Clubroot disease agent</name>
    <dbReference type="NCBI Taxonomy" id="37360"/>
    <lineage>
        <taxon>Eukaryota</taxon>
        <taxon>Sar</taxon>
        <taxon>Rhizaria</taxon>
        <taxon>Endomyxa</taxon>
        <taxon>Phytomyxea</taxon>
        <taxon>Plasmodiophorida</taxon>
        <taxon>Plasmodiophoridae</taxon>
        <taxon>Plasmodiophora</taxon>
    </lineage>
</organism>
<dbReference type="InterPro" id="IPR004147">
    <property type="entry name" value="ABC1_dom"/>
</dbReference>
<protein>
    <recommendedName>
        <fullName evidence="2">ABC1 atypical kinase-like domain-containing protein</fullName>
    </recommendedName>
</protein>
<feature type="transmembrane region" description="Helical" evidence="1">
    <location>
        <begin position="27"/>
        <end position="52"/>
    </location>
</feature>
<dbReference type="EMBL" id="OVEO01000018">
    <property type="protein sequence ID" value="SPR01699.1"/>
    <property type="molecule type" value="Genomic_DNA"/>
</dbReference>
<accession>A0A3P3YNQ2</accession>
<evidence type="ECO:0000313" key="3">
    <source>
        <dbReference type="EMBL" id="SPR01699.1"/>
    </source>
</evidence>
<evidence type="ECO:0000256" key="1">
    <source>
        <dbReference type="SAM" id="Phobius"/>
    </source>
</evidence>
<proteinExistence type="predicted"/>
<dbReference type="InterPro" id="IPR011009">
    <property type="entry name" value="Kinase-like_dom_sf"/>
</dbReference>
<sequence>MGISGIRARTASAAGSSIKWVCLRPRLAALMLTSVAVLVASVVTLVVCLSGVRAPLDGPDVDGTRAGVGQPETSDRVKWTPAKAAVAAAGVAGLGTASWWEYSRYRVRKPEPERAVDKASNQATSPQWANLKAHMTKANAMTAAKKGVSILGFDAADAALMAGMTGYFAHQEPRPRPVNVTVGPEDMSLSMEATVGFPYISESRFMPANTTGEKLDRLRKEFPRNAVFYVIQSITLNPMGIADRMHAINAVLRHVRSDDLASTDEGGCTTLRSIIDLALEDVVTFDQRLPVVAAFLEHDAVSPDIVNHPGDKGFTVLHSIVIEITFPSTRPGRVQFLVNIANMLLDKGAHCTIASDLDGYTPRSMVIDAISRCPVGCPAGRETLVALLTRMDGSEQDVPATRFNDNGRRFVAMQIRNRAADIIECFTFENRYGFSDEADEDGFSDEANQEDFLAQASASCVVALDDIPRPTSEALADAADGHPGLHFLLDKIMTLKQNGSVSIDLYKALEAVELLPMHTFALRSKSQEAALWARLKSNVDPSICALTHGSGSTLRPWNLIDACCTCSKILAGDVNGNSPRTKVRMVASFLRTDIRDDVYTTVSNVAMGGGPVLMKTFQELASSFVDPAMVAKASTFFNGIRPMPRADLDFQLRVDLADDVDRILPKFDSDHAIGAGSIAEGHRTEYNGKPAFAKVKRRFVKAIFREEKQNLVDNYRNVLEPDDLDPEAYRLQMMQNQGIVCHARMARYLQPIFLRVSSSLSFTKEASAMRFAADVFAPLSPRVKVPAVLLSTANVIVMSLAPGDGTLATWRPSPLAGGRDVCDLVGTFEMFARAWFENMLFSEAQTLIHTDMHPGNFMYKYVHGDRQYRESGLTVVDWGQHIVMPNGVNRAVTSKILAIVIGCLAGNLDMVIAAVESLPHRDDGTGGELQLVRDAFAVSDFERSANVISLISRMFFAWGPHGGYFDTPQRFLESKVKEIMRVVSIGTDGIASLWRTFDVLEKRLAQAAPSCPCTMPTFAEFVWKHAPAWVVKFTRQQAATLYTFWNGGNVQAAPDVALKPTTFADLATGRSRWGQPSAVEMQRHLVTIPGWLVLDHKLADVVALSTKKELPRRVQQWLVEEHQIEQAVAETFPFEEIKIFIQNELKLRRLASGISTSNKSPVKRQKACLVDHPSLMMDDHGIAVNADVGIVDRCVGLLLQQGLPQEWFCFLEVLRSEIALQCPMFDNVTLSTKVDLPRHVGNWIRRHLARQ</sequence>